<dbReference type="EMBL" id="JAPEVG010000613">
    <property type="protein sequence ID" value="KAJ8456956.1"/>
    <property type="molecule type" value="Genomic_DNA"/>
</dbReference>
<proteinExistence type="predicted"/>
<evidence type="ECO:0000313" key="2">
    <source>
        <dbReference type="Proteomes" id="UP001215151"/>
    </source>
</evidence>
<gene>
    <name evidence="1" type="ORF">ONZ51_g11816</name>
</gene>
<organism evidence="1 2">
    <name type="scientific">Trametes cubensis</name>
    <dbReference type="NCBI Taxonomy" id="1111947"/>
    <lineage>
        <taxon>Eukaryota</taxon>
        <taxon>Fungi</taxon>
        <taxon>Dikarya</taxon>
        <taxon>Basidiomycota</taxon>
        <taxon>Agaricomycotina</taxon>
        <taxon>Agaricomycetes</taxon>
        <taxon>Polyporales</taxon>
        <taxon>Polyporaceae</taxon>
        <taxon>Trametes</taxon>
    </lineage>
</organism>
<dbReference type="AlphaFoldDB" id="A0AAD7TJP9"/>
<dbReference type="Proteomes" id="UP001215151">
    <property type="component" value="Unassembled WGS sequence"/>
</dbReference>
<dbReference type="PANTHER" id="PTHR33266:SF1">
    <property type="entry name" value="F-BOX DOMAIN-CONTAINING PROTEIN"/>
    <property type="match status" value="1"/>
</dbReference>
<dbReference type="PANTHER" id="PTHR33266">
    <property type="entry name" value="CHROMOSOME 15, WHOLE GENOME SHOTGUN SEQUENCE"/>
    <property type="match status" value="1"/>
</dbReference>
<keyword evidence="2" id="KW-1185">Reference proteome</keyword>
<comment type="caution">
    <text evidence="1">The sequence shown here is derived from an EMBL/GenBank/DDBJ whole genome shotgun (WGS) entry which is preliminary data.</text>
</comment>
<sequence length="705" mass="78778">MDTDSDSDDNRDRGYFYWVQKEATRVSWEAPYIGDYDKKLASAILSMKKEANGTPYKNILPIIQSSGTGKSRLAHEVSKFFVTIPMNIRPAGDFTAYPYPDREARRVMHAAKRKNTNALLLAFWTESAFHVVDTLDNELESLRPTRTIWDQHRRAEQIHERLKANASEDGPRHLAAAIRSRLAHDFKNPDVVILIYIDEVSDVSTMELGDHLKTTVYDALLDSFTDLGPSEPIFLLTMTTDPFVVRRTGSPIRHQKPYTQLPFDVPLSGPLFTPGTVKVADVAEPTFMAKFATRLLAAQTHDLQSVILETVSFALVKLVCYIFPYRFIYEDGASEAMIWAILSTRLHLEFDLSRSASRSLTESLVCSHMRLVYDMPTHNEFIESGTSSEPLLVEAAAWAMNKKRIEWLVDLAQFVKDGFLHTGPRGELAARTLLTFAYDRAGALQRGPQEERTSYSRAVPVVVFLRALFADRWHDTVLQSAPPGAPPLQDAFADAFVRFTHFFPHDGDGTLDVNDALAAMVRGCALLINPRRDFADIAVPIVMHDAPLDVDVMSYIFVQLKTGYEPSCAPEADDMDEIFNGSARKHPTIHLVMQLEADHGRASMAKTSDSSDGEPAHACYKLAAYGCSPAVYKAIDEENKEHYASLLSSDPIISQHARQDAVGIAYVQRMKAAWDRIPACYDWAADSVLEGAEAVEHPVEGVFVT</sequence>
<protein>
    <submittedName>
        <fullName evidence="1">Uncharacterized protein</fullName>
    </submittedName>
</protein>
<evidence type="ECO:0000313" key="1">
    <source>
        <dbReference type="EMBL" id="KAJ8456956.1"/>
    </source>
</evidence>
<name>A0AAD7TJP9_9APHY</name>
<reference evidence="1" key="1">
    <citation type="submission" date="2022-11" db="EMBL/GenBank/DDBJ databases">
        <title>Genome Sequence of Cubamyces cubensis.</title>
        <authorList>
            <person name="Buettner E."/>
        </authorList>
    </citation>
    <scope>NUCLEOTIDE SEQUENCE</scope>
    <source>
        <strain evidence="1">MPL-01</strain>
    </source>
</reference>
<accession>A0AAD7TJP9</accession>